<keyword evidence="1" id="KW-0808">Transferase</keyword>
<protein>
    <submittedName>
        <fullName evidence="1">2-C-methyl-D-erythritol 4-phosphate cytidylyltransferase</fullName>
        <ecNumber evidence="1">2.7.7.60</ecNumber>
    </submittedName>
</protein>
<dbReference type="EC" id="2.7.7.60" evidence="1"/>
<keyword evidence="1" id="KW-0548">Nucleotidyltransferase</keyword>
<dbReference type="GO" id="GO:0050518">
    <property type="term" value="F:2-C-methyl-D-erythritol 4-phosphate cytidylyltransferase activity"/>
    <property type="evidence" value="ECO:0007669"/>
    <property type="project" value="UniProtKB-EC"/>
</dbReference>
<accession>A0A1W1DTK5</accession>
<gene>
    <name evidence="1" type="ORF">MNB_SUP05-SYMBIONT-4-284</name>
</gene>
<sequence>MAISLSWLANTEFINSVFANHDKLIATAVGGKARFHSVLSALDTLRPFAKDEDWVLVHDAALLNFHDDTLTCF</sequence>
<dbReference type="Gene3D" id="3.90.550.10">
    <property type="entry name" value="Spore Coat Polysaccharide Biosynthesis Protein SpsA, Chain A"/>
    <property type="match status" value="1"/>
</dbReference>
<proteinExistence type="predicted"/>
<dbReference type="SUPFAM" id="SSF53448">
    <property type="entry name" value="Nucleotide-diphospho-sugar transferases"/>
    <property type="match status" value="1"/>
</dbReference>
<dbReference type="AlphaFoldDB" id="A0A1W1DTK5"/>
<organism evidence="1">
    <name type="scientific">hydrothermal vent metagenome</name>
    <dbReference type="NCBI Taxonomy" id="652676"/>
    <lineage>
        <taxon>unclassified sequences</taxon>
        <taxon>metagenomes</taxon>
        <taxon>ecological metagenomes</taxon>
    </lineage>
</organism>
<reference evidence="1" key="1">
    <citation type="submission" date="2016-10" db="EMBL/GenBank/DDBJ databases">
        <authorList>
            <person name="de Groot N.N."/>
        </authorList>
    </citation>
    <scope>NUCLEOTIDE SEQUENCE</scope>
</reference>
<dbReference type="EMBL" id="FPHY01000010">
    <property type="protein sequence ID" value="SFV85084.1"/>
    <property type="molecule type" value="Genomic_DNA"/>
</dbReference>
<evidence type="ECO:0000313" key="1">
    <source>
        <dbReference type="EMBL" id="SFV85084.1"/>
    </source>
</evidence>
<dbReference type="InterPro" id="IPR029044">
    <property type="entry name" value="Nucleotide-diphossugar_trans"/>
</dbReference>
<name>A0A1W1DTK5_9ZZZZ</name>